<feature type="transmembrane region" description="Helical" evidence="1">
    <location>
        <begin position="88"/>
        <end position="107"/>
    </location>
</feature>
<keyword evidence="1" id="KW-0812">Transmembrane</keyword>
<dbReference type="EMBL" id="HBUF01270943">
    <property type="protein sequence ID" value="CAG6685136.1"/>
    <property type="molecule type" value="Transcribed_RNA"/>
</dbReference>
<sequence>MILPTGIFPRMSQKVGGVPPAHRSSDRDFFLLIEFTLTLWVLSLLMKIARIPLHTPHTHTTNYLNLLPFLFLSLPPIFSFYLPIVSCYLSVISCYLPNPFVLFLFLAKQMQLYLQNFLIEI</sequence>
<proteinExistence type="predicted"/>
<reference evidence="2" key="1">
    <citation type="submission" date="2021-05" db="EMBL/GenBank/DDBJ databases">
        <authorList>
            <person name="Alioto T."/>
            <person name="Alioto T."/>
            <person name="Gomez Garrido J."/>
        </authorList>
    </citation>
    <scope>NUCLEOTIDE SEQUENCE</scope>
</reference>
<keyword evidence="1" id="KW-1133">Transmembrane helix</keyword>
<name>A0A8D8TB13_9HEMI</name>
<feature type="transmembrane region" description="Helical" evidence="1">
    <location>
        <begin position="61"/>
        <end position="82"/>
    </location>
</feature>
<accession>A0A8D8TB13</accession>
<keyword evidence="1" id="KW-0472">Membrane</keyword>
<organism evidence="2">
    <name type="scientific">Cacopsylla melanoneura</name>
    <dbReference type="NCBI Taxonomy" id="428564"/>
    <lineage>
        <taxon>Eukaryota</taxon>
        <taxon>Metazoa</taxon>
        <taxon>Ecdysozoa</taxon>
        <taxon>Arthropoda</taxon>
        <taxon>Hexapoda</taxon>
        <taxon>Insecta</taxon>
        <taxon>Pterygota</taxon>
        <taxon>Neoptera</taxon>
        <taxon>Paraneoptera</taxon>
        <taxon>Hemiptera</taxon>
        <taxon>Sternorrhyncha</taxon>
        <taxon>Psylloidea</taxon>
        <taxon>Psyllidae</taxon>
        <taxon>Psyllinae</taxon>
        <taxon>Cacopsylla</taxon>
    </lineage>
</organism>
<dbReference type="EMBL" id="HBUF01270942">
    <property type="protein sequence ID" value="CAG6685135.1"/>
    <property type="molecule type" value="Transcribed_RNA"/>
</dbReference>
<evidence type="ECO:0000313" key="2">
    <source>
        <dbReference type="EMBL" id="CAG6685135.1"/>
    </source>
</evidence>
<protein>
    <submittedName>
        <fullName evidence="2">Uncharacterized protein</fullName>
    </submittedName>
</protein>
<dbReference type="AlphaFoldDB" id="A0A8D8TB13"/>
<feature type="transmembrane region" description="Helical" evidence="1">
    <location>
        <begin position="29"/>
        <end position="49"/>
    </location>
</feature>
<evidence type="ECO:0000256" key="1">
    <source>
        <dbReference type="SAM" id="Phobius"/>
    </source>
</evidence>